<sequence length="63" mass="6488">MEAGHIAQNLQLVATARRLRVCGVTGFVDDTVNDVLGLPAQGETQALYLLAVGRPPTPTGSGA</sequence>
<accession>L8PMT9</accession>
<evidence type="ECO:0000259" key="1">
    <source>
        <dbReference type="Pfam" id="PF00881"/>
    </source>
</evidence>
<dbReference type="GO" id="GO:0016491">
    <property type="term" value="F:oxidoreductase activity"/>
    <property type="evidence" value="ECO:0007669"/>
    <property type="project" value="InterPro"/>
</dbReference>
<protein>
    <submittedName>
        <fullName evidence="2">Putative SagB-type dehydrogenase domain-containing protein</fullName>
    </submittedName>
</protein>
<reference evidence="2 3" key="1">
    <citation type="journal article" date="2013" name="Genome Announc.">
        <title>Draft Genome Sequence of Streptomyces viridochromogenes Strain Tu57, Producer of Avilamycin.</title>
        <authorList>
            <person name="Gruning B.A."/>
            <person name="Erxleben A."/>
            <person name="Hahnlein A."/>
            <person name="Gunther S."/>
        </authorList>
    </citation>
    <scope>NUCLEOTIDE SEQUENCE [LARGE SCALE GENOMIC DNA]</scope>
    <source>
        <strain evidence="2 3">Tue57</strain>
    </source>
</reference>
<dbReference type="Proteomes" id="UP000011205">
    <property type="component" value="Unassembled WGS sequence"/>
</dbReference>
<gene>
    <name evidence="2" type="ORF">STVIR_1765</name>
</gene>
<dbReference type="EMBL" id="AMLP01000061">
    <property type="protein sequence ID" value="ELS57324.1"/>
    <property type="molecule type" value="Genomic_DNA"/>
</dbReference>
<comment type="caution">
    <text evidence="2">The sequence shown here is derived from an EMBL/GenBank/DDBJ whole genome shotgun (WGS) entry which is preliminary data.</text>
</comment>
<name>L8PMT9_STRVR</name>
<dbReference type="PATRIC" id="fig|1160705.3.peg.1761"/>
<dbReference type="Gene3D" id="3.40.109.10">
    <property type="entry name" value="NADH Oxidase"/>
    <property type="match status" value="1"/>
</dbReference>
<dbReference type="InterPro" id="IPR000415">
    <property type="entry name" value="Nitroreductase-like"/>
</dbReference>
<evidence type="ECO:0000313" key="2">
    <source>
        <dbReference type="EMBL" id="ELS57324.1"/>
    </source>
</evidence>
<proteinExistence type="predicted"/>
<evidence type="ECO:0000313" key="3">
    <source>
        <dbReference type="Proteomes" id="UP000011205"/>
    </source>
</evidence>
<organism evidence="2 3">
    <name type="scientific">Streptomyces viridochromogenes Tue57</name>
    <dbReference type="NCBI Taxonomy" id="1160705"/>
    <lineage>
        <taxon>Bacteria</taxon>
        <taxon>Bacillati</taxon>
        <taxon>Actinomycetota</taxon>
        <taxon>Actinomycetes</taxon>
        <taxon>Kitasatosporales</taxon>
        <taxon>Streptomycetaceae</taxon>
        <taxon>Streptomyces</taxon>
    </lineage>
</organism>
<feature type="domain" description="Nitroreductase" evidence="1">
    <location>
        <begin position="1"/>
        <end position="54"/>
    </location>
</feature>
<dbReference type="SUPFAM" id="SSF55469">
    <property type="entry name" value="FMN-dependent nitroreductase-like"/>
    <property type="match status" value="1"/>
</dbReference>
<dbReference type="AlphaFoldDB" id="L8PMT9"/>
<dbReference type="Pfam" id="PF00881">
    <property type="entry name" value="Nitroreductase"/>
    <property type="match status" value="1"/>
</dbReference>
<dbReference type="InterPro" id="IPR029479">
    <property type="entry name" value="Nitroreductase"/>
</dbReference>